<dbReference type="InterPro" id="IPR045339">
    <property type="entry name" value="DUF6534"/>
</dbReference>
<evidence type="ECO:0000259" key="2">
    <source>
        <dbReference type="Pfam" id="PF20152"/>
    </source>
</evidence>
<organism evidence="3 4">
    <name type="scientific">Somion occarium</name>
    <dbReference type="NCBI Taxonomy" id="3059160"/>
    <lineage>
        <taxon>Eukaryota</taxon>
        <taxon>Fungi</taxon>
        <taxon>Dikarya</taxon>
        <taxon>Basidiomycota</taxon>
        <taxon>Agaricomycotina</taxon>
        <taxon>Agaricomycetes</taxon>
        <taxon>Polyporales</taxon>
        <taxon>Cerrenaceae</taxon>
        <taxon>Somion</taxon>
    </lineage>
</organism>
<keyword evidence="1" id="KW-0472">Membrane</keyword>
<keyword evidence="1" id="KW-1133">Transmembrane helix</keyword>
<keyword evidence="4" id="KW-1185">Reference proteome</keyword>
<dbReference type="Pfam" id="PF20152">
    <property type="entry name" value="DUF6534"/>
    <property type="match status" value="1"/>
</dbReference>
<dbReference type="Proteomes" id="UP001497453">
    <property type="component" value="Chromosome 8"/>
</dbReference>
<evidence type="ECO:0000256" key="1">
    <source>
        <dbReference type="SAM" id="Phobius"/>
    </source>
</evidence>
<reference evidence="4" key="1">
    <citation type="submission" date="2024-04" db="EMBL/GenBank/DDBJ databases">
        <authorList>
            <person name="Shaw F."/>
            <person name="Minotto A."/>
        </authorList>
    </citation>
    <scope>NUCLEOTIDE SEQUENCE [LARGE SCALE GENOMIC DNA]</scope>
</reference>
<dbReference type="PANTHER" id="PTHR40465">
    <property type="entry name" value="CHROMOSOME 1, WHOLE GENOME SHOTGUN SEQUENCE"/>
    <property type="match status" value="1"/>
</dbReference>
<feature type="transmembrane region" description="Helical" evidence="1">
    <location>
        <begin position="232"/>
        <end position="253"/>
    </location>
</feature>
<evidence type="ECO:0000313" key="3">
    <source>
        <dbReference type="EMBL" id="CAL1714248.1"/>
    </source>
</evidence>
<evidence type="ECO:0000313" key="4">
    <source>
        <dbReference type="Proteomes" id="UP001497453"/>
    </source>
</evidence>
<feature type="transmembrane region" description="Helical" evidence="1">
    <location>
        <begin position="91"/>
        <end position="113"/>
    </location>
</feature>
<dbReference type="EMBL" id="OZ037951">
    <property type="protein sequence ID" value="CAL1714248.1"/>
    <property type="molecule type" value="Genomic_DNA"/>
</dbReference>
<feature type="transmembrane region" description="Helical" evidence="1">
    <location>
        <begin position="203"/>
        <end position="226"/>
    </location>
</feature>
<feature type="transmembrane region" description="Helical" evidence="1">
    <location>
        <begin position="166"/>
        <end position="187"/>
    </location>
</feature>
<name>A0ABP1E4D0_9APHY</name>
<dbReference type="PANTHER" id="PTHR40465:SF1">
    <property type="entry name" value="DUF6534 DOMAIN-CONTAINING PROTEIN"/>
    <property type="match status" value="1"/>
</dbReference>
<proteinExistence type="predicted"/>
<feature type="domain" description="DUF6534" evidence="2">
    <location>
        <begin position="171"/>
        <end position="257"/>
    </location>
</feature>
<gene>
    <name evidence="3" type="ORF">GFSPODELE1_LOCUS9681</name>
</gene>
<accession>A0ABP1E4D0</accession>
<feature type="transmembrane region" description="Helical" evidence="1">
    <location>
        <begin position="21"/>
        <end position="42"/>
    </location>
</feature>
<protein>
    <recommendedName>
        <fullName evidence="2">DUF6534 domain-containing protein</fullName>
    </recommendedName>
</protein>
<feature type="transmembrane region" description="Helical" evidence="1">
    <location>
        <begin position="54"/>
        <end position="71"/>
    </location>
</feature>
<sequence length="285" mass="31234">MDSVACISCAPKWDLIAGPPLVGYILNTLFLGILVVQVYYYYLCFPKDKIQYKVLVYSIFIIEIVQSALMGKDVYYNFVTLWASDKSWTTFGTTWFSFSILCGIIATTVQLVFANRLWILTKSRILTSTISFLAVAQGTAAIATGIKMKIVPALLDQSSTFPYRTSWLVLSAANDLLIAIAMTYHLLKSKTGIASTDVMIDRIVFLVVETGTATAVTAMLDIALFLGRNDTTLYGAAGAFLTKLYSNTLLVGLNNRAVARRTKIFQTADSAVVEGSQCGSRESLP</sequence>
<keyword evidence="1" id="KW-0812">Transmembrane</keyword>
<feature type="transmembrane region" description="Helical" evidence="1">
    <location>
        <begin position="125"/>
        <end position="146"/>
    </location>
</feature>